<feature type="compositionally biased region" description="Pro residues" evidence="1">
    <location>
        <begin position="114"/>
        <end position="126"/>
    </location>
</feature>
<evidence type="ECO:0000256" key="1">
    <source>
        <dbReference type="SAM" id="MobiDB-lite"/>
    </source>
</evidence>
<protein>
    <submittedName>
        <fullName evidence="2">Uncharacterized protein</fullName>
    </submittedName>
</protein>
<name>A0A1E3Q097_LIPST</name>
<dbReference type="EMBL" id="KV454300">
    <property type="protein sequence ID" value="ODQ70467.1"/>
    <property type="molecule type" value="Genomic_DNA"/>
</dbReference>
<accession>A0A1E3Q097</accession>
<keyword evidence="3" id="KW-1185">Reference proteome</keyword>
<organism evidence="2 3">
    <name type="scientific">Lipomyces starkeyi NRRL Y-11557</name>
    <dbReference type="NCBI Taxonomy" id="675824"/>
    <lineage>
        <taxon>Eukaryota</taxon>
        <taxon>Fungi</taxon>
        <taxon>Dikarya</taxon>
        <taxon>Ascomycota</taxon>
        <taxon>Saccharomycotina</taxon>
        <taxon>Lipomycetes</taxon>
        <taxon>Lipomycetales</taxon>
        <taxon>Lipomycetaceae</taxon>
        <taxon>Lipomyces</taxon>
    </lineage>
</organism>
<dbReference type="AlphaFoldDB" id="A0A1E3Q097"/>
<gene>
    <name evidence="2" type="ORF">LIPSTDRAFT_5928</name>
</gene>
<evidence type="ECO:0000313" key="2">
    <source>
        <dbReference type="EMBL" id="ODQ70467.1"/>
    </source>
</evidence>
<dbReference type="Proteomes" id="UP000094385">
    <property type="component" value="Unassembled WGS sequence"/>
</dbReference>
<sequence>MVAAETYIQQGNLLVTEPLRYAVVRYPSANLSYLRPLSTAKRIFPELSKLGEMVRWVDEHRTSKCCPSCGEEMEKTVLVKRPQETRQAQSKWCLNRSVRKATLATRFAAKHGLPDPPPAAAPPPPRADATYPTVRDDGAP</sequence>
<evidence type="ECO:0000313" key="3">
    <source>
        <dbReference type="Proteomes" id="UP000094385"/>
    </source>
</evidence>
<reference evidence="2 3" key="1">
    <citation type="journal article" date="2016" name="Proc. Natl. Acad. Sci. U.S.A.">
        <title>Comparative genomics of biotechnologically important yeasts.</title>
        <authorList>
            <person name="Riley R."/>
            <person name="Haridas S."/>
            <person name="Wolfe K.H."/>
            <person name="Lopes M.R."/>
            <person name="Hittinger C.T."/>
            <person name="Goeker M."/>
            <person name="Salamov A.A."/>
            <person name="Wisecaver J.H."/>
            <person name="Long T.M."/>
            <person name="Calvey C.H."/>
            <person name="Aerts A.L."/>
            <person name="Barry K.W."/>
            <person name="Choi C."/>
            <person name="Clum A."/>
            <person name="Coughlan A.Y."/>
            <person name="Deshpande S."/>
            <person name="Douglass A.P."/>
            <person name="Hanson S.J."/>
            <person name="Klenk H.-P."/>
            <person name="LaButti K.M."/>
            <person name="Lapidus A."/>
            <person name="Lindquist E.A."/>
            <person name="Lipzen A.M."/>
            <person name="Meier-Kolthoff J.P."/>
            <person name="Ohm R.A."/>
            <person name="Otillar R.P."/>
            <person name="Pangilinan J.L."/>
            <person name="Peng Y."/>
            <person name="Rokas A."/>
            <person name="Rosa C.A."/>
            <person name="Scheuner C."/>
            <person name="Sibirny A.A."/>
            <person name="Slot J.C."/>
            <person name="Stielow J.B."/>
            <person name="Sun H."/>
            <person name="Kurtzman C.P."/>
            <person name="Blackwell M."/>
            <person name="Grigoriev I.V."/>
            <person name="Jeffries T.W."/>
        </authorList>
    </citation>
    <scope>NUCLEOTIDE SEQUENCE [LARGE SCALE GENOMIC DNA]</scope>
    <source>
        <strain evidence="2 3">NRRL Y-11557</strain>
    </source>
</reference>
<feature type="region of interest" description="Disordered" evidence="1">
    <location>
        <begin position="108"/>
        <end position="140"/>
    </location>
</feature>
<proteinExistence type="predicted"/>